<accession>B1FG42</accession>
<dbReference type="EMBL" id="ABLC01000068">
    <property type="protein sequence ID" value="EDT03473.1"/>
    <property type="molecule type" value="Genomic_DNA"/>
</dbReference>
<sequence>MPPANDLTDPQAMRHELLDPEHGVRDAFAQHLGAELDDLATNLAKSFQHLQPMLDAGERMNQPRTNLMCAFAWGVIDDLLVSAKLLLAGQLPASGNVMRQALEGLAMAILCSTDAPLVIVQDKKKGVVRASYWQKLMADDSRVQGQHALRQLAWNAEVLGVSPAGVAFLQRVQKIFHPFSHCGRFTLGSRAALQHPCRFHIGGHFDVAKLDGYRRHLEQHIGLAGVLPPMLDHLSATLANAAPAAGVAA</sequence>
<protein>
    <submittedName>
        <fullName evidence="1">Uncharacterized protein</fullName>
    </submittedName>
</protein>
<comment type="caution">
    <text evidence="1">The sequence shown here is derived from an EMBL/GenBank/DDBJ whole genome shotgun (WGS) entry which is preliminary data.</text>
</comment>
<dbReference type="AlphaFoldDB" id="B1FG42"/>
<dbReference type="PATRIC" id="fig|396596.7.peg.4693"/>
<proteinExistence type="predicted"/>
<organism evidence="1 2">
    <name type="scientific">Burkholderia ambifaria IOP40-10</name>
    <dbReference type="NCBI Taxonomy" id="396596"/>
    <lineage>
        <taxon>Bacteria</taxon>
        <taxon>Pseudomonadati</taxon>
        <taxon>Pseudomonadota</taxon>
        <taxon>Betaproteobacteria</taxon>
        <taxon>Burkholderiales</taxon>
        <taxon>Burkholderiaceae</taxon>
        <taxon>Burkholderia</taxon>
        <taxon>Burkholderia cepacia complex</taxon>
    </lineage>
</organism>
<dbReference type="Proteomes" id="UP000005463">
    <property type="component" value="Unassembled WGS sequence"/>
</dbReference>
<name>B1FG42_9BURK</name>
<gene>
    <name evidence="1" type="ORF">BamIOP4010DRAFT_3002</name>
</gene>
<dbReference type="RefSeq" id="WP_006752184.1">
    <property type="nucleotide sequence ID" value="NZ_ABLC01000068.1"/>
</dbReference>
<evidence type="ECO:0000313" key="2">
    <source>
        <dbReference type="Proteomes" id="UP000005463"/>
    </source>
</evidence>
<evidence type="ECO:0000313" key="1">
    <source>
        <dbReference type="EMBL" id="EDT03473.1"/>
    </source>
</evidence>
<reference evidence="1 2" key="1">
    <citation type="submission" date="2008-03" db="EMBL/GenBank/DDBJ databases">
        <title>Sequencing of the draft genome and assembly of Burkholderia ambifaria IOP40-10.</title>
        <authorList>
            <consortium name="US DOE Joint Genome Institute (JGI-PGF)"/>
            <person name="Copeland A."/>
            <person name="Lucas S."/>
            <person name="Lapidus A."/>
            <person name="Glavina del Rio T."/>
            <person name="Dalin E."/>
            <person name="Tice H."/>
            <person name="Bruce D."/>
            <person name="Goodwin L."/>
            <person name="Pitluck S."/>
            <person name="Larimer F."/>
            <person name="Land M.L."/>
            <person name="Hauser L."/>
            <person name="Tiedje J."/>
            <person name="Richardson P."/>
        </authorList>
    </citation>
    <scope>NUCLEOTIDE SEQUENCE [LARGE SCALE GENOMIC DNA]</scope>
    <source>
        <strain evidence="1 2">IOP40-10</strain>
    </source>
</reference>